<sequence>MITIGSFGESGFIEDELLFVDERKAKSMIEYEVHPGDRRCLAPNPTVANVPEADMMTGPSAAMRCPLPVSEIWPLSGEEGSFSSSDQGIGRIAGEFGYHQDV</sequence>
<accession>A0A8E0WUH1</accession>
<evidence type="ECO:0000313" key="1">
    <source>
        <dbReference type="EMBL" id="KER37697.1"/>
    </source>
</evidence>
<comment type="caution">
    <text evidence="1">The sequence shown here is derived from an EMBL/GenBank/DDBJ whole genome shotgun (WGS) entry which is preliminary data.</text>
</comment>
<gene>
    <name evidence="1" type="ORF">AL00_04085</name>
</gene>
<organism evidence="1 2">
    <name type="scientific">Sphingobium indicum F2</name>
    <dbReference type="NCBI Taxonomy" id="1450518"/>
    <lineage>
        <taxon>Bacteria</taxon>
        <taxon>Pseudomonadati</taxon>
        <taxon>Pseudomonadota</taxon>
        <taxon>Alphaproteobacteria</taxon>
        <taxon>Sphingomonadales</taxon>
        <taxon>Sphingomonadaceae</taxon>
        <taxon>Sphingobium</taxon>
    </lineage>
</organism>
<reference evidence="1 2" key="1">
    <citation type="submission" date="2014-05" db="EMBL/GenBank/DDBJ databases">
        <title>Genome Announcement of Sphingobium lucknowense F2.</title>
        <authorList>
            <person name="Lal R."/>
            <person name="Negi V."/>
            <person name="Lata P."/>
            <person name="Sangwan N."/>
            <person name="Gupta S.K."/>
            <person name="Rao D.L.N."/>
            <person name="Das S."/>
        </authorList>
    </citation>
    <scope>NUCLEOTIDE SEQUENCE [LARGE SCALE GENOMIC DNA]</scope>
    <source>
        <strain evidence="1 2">F2</strain>
    </source>
</reference>
<dbReference type="AlphaFoldDB" id="A0A8E0WUH1"/>
<proteinExistence type="predicted"/>
<dbReference type="Proteomes" id="UP000028135">
    <property type="component" value="Unassembled WGS sequence"/>
</dbReference>
<name>A0A8E0WUH1_9SPHN</name>
<protein>
    <submittedName>
        <fullName evidence="1">Uncharacterized protein</fullName>
    </submittedName>
</protein>
<evidence type="ECO:0000313" key="2">
    <source>
        <dbReference type="Proteomes" id="UP000028135"/>
    </source>
</evidence>
<dbReference type="EMBL" id="JANF02000011">
    <property type="protein sequence ID" value="KER37697.1"/>
    <property type="molecule type" value="Genomic_DNA"/>
</dbReference>